<keyword evidence="5" id="KW-1185">Reference proteome</keyword>
<dbReference type="Pfam" id="PF04041">
    <property type="entry name" value="Glyco_hydro_130"/>
    <property type="match status" value="1"/>
</dbReference>
<dbReference type="RefSeq" id="WP_091842444.1">
    <property type="nucleotide sequence ID" value="NZ_FOAN01000014.1"/>
</dbReference>
<gene>
    <name evidence="4" type="ORF">SAMN04515666_11469</name>
</gene>
<evidence type="ECO:0000313" key="5">
    <source>
        <dbReference type="Proteomes" id="UP000199664"/>
    </source>
</evidence>
<dbReference type="SUPFAM" id="SSF75005">
    <property type="entry name" value="Arabinanase/levansucrase/invertase"/>
    <property type="match status" value="1"/>
</dbReference>
<sequence length="456" mass="50880">MPQATFLNLQALHLHPDPARVVVRRFGPSPDPRDMNPTDKLRANHIVARVMGLDQEAAAGQLAEVLENFNGRHRNLLERFEARADEMEEVFTTHCKFSRTQRQLVGSYFLHEYSFEAAALFNPSIVSHPDQSGAPPGGRRFILSLRAVGEGHISSLTFRSGTIAADGSLSVDPTSRLATIATFRNRMVRLDGDDVEVAFASDGDISERVIFPITASQSNGIEDARFVEFDEGGRSVFRATYTAYNGRGIRSELIETNDFLSFRMSPLRGSAAVNKGMALFPRKIAGRYAMIARQDNENLYLVYSDDLMNWDGGVAILKPQYPWEFIQIGTCGSPIELDEGWLLFTHGVGPVRRYAIGAVLLDKQDPSKVLARSREPLVRPEPSEREGYVPNVVYTCGAMRHRDQIVLPYAVSDTYCNFATIRIEALLQALSPVSADETHDLRQGAFPEKEHEHDPR</sequence>
<dbReference type="Gene3D" id="2.115.10.20">
    <property type="entry name" value="Glycosyl hydrolase domain, family 43"/>
    <property type="match status" value="1"/>
</dbReference>
<accession>A0A1H7ZDT6</accession>
<comment type="similarity">
    <text evidence="3">Belongs to the glycosyl hydrolase 130 family.</text>
</comment>
<proteinExistence type="inferred from homology"/>
<evidence type="ECO:0000256" key="2">
    <source>
        <dbReference type="ARBA" id="ARBA00022679"/>
    </source>
</evidence>
<dbReference type="EMBL" id="FOAN01000014">
    <property type="protein sequence ID" value="SEM56702.1"/>
    <property type="molecule type" value="Genomic_DNA"/>
</dbReference>
<keyword evidence="2" id="KW-0808">Transferase</keyword>
<dbReference type="PANTHER" id="PTHR34106:SF4">
    <property type="entry name" value="BLL5143 PROTEIN"/>
    <property type="match status" value="1"/>
</dbReference>
<dbReference type="CDD" id="cd18613">
    <property type="entry name" value="GH130"/>
    <property type="match status" value="1"/>
</dbReference>
<dbReference type="GO" id="GO:0016757">
    <property type="term" value="F:glycosyltransferase activity"/>
    <property type="evidence" value="ECO:0007669"/>
    <property type="project" value="UniProtKB-KW"/>
</dbReference>
<evidence type="ECO:0008006" key="6">
    <source>
        <dbReference type="Google" id="ProtNLM"/>
    </source>
</evidence>
<dbReference type="InterPro" id="IPR023296">
    <property type="entry name" value="Glyco_hydro_beta-prop_sf"/>
</dbReference>
<dbReference type="STRING" id="1036779.SAMN04515666_11469"/>
<dbReference type="InterPro" id="IPR007184">
    <property type="entry name" value="Mannoside_phosphorylase"/>
</dbReference>
<name>A0A1H7ZDT6_9HYPH</name>
<keyword evidence="1" id="KW-0328">Glycosyltransferase</keyword>
<dbReference type="OrthoDB" id="9776657at2"/>
<reference evidence="5" key="1">
    <citation type="submission" date="2016-10" db="EMBL/GenBank/DDBJ databases">
        <authorList>
            <person name="Varghese N."/>
            <person name="Submissions S."/>
        </authorList>
    </citation>
    <scope>NUCLEOTIDE SEQUENCE [LARGE SCALE GENOMIC DNA]</scope>
    <source>
        <strain evidence="5">LMG 26383,CCUG 61248,R- 45681</strain>
    </source>
</reference>
<evidence type="ECO:0000256" key="3">
    <source>
        <dbReference type="ARBA" id="ARBA00024356"/>
    </source>
</evidence>
<evidence type="ECO:0000313" key="4">
    <source>
        <dbReference type="EMBL" id="SEM56702.1"/>
    </source>
</evidence>
<dbReference type="Proteomes" id="UP000199664">
    <property type="component" value="Unassembled WGS sequence"/>
</dbReference>
<organism evidence="4 5">
    <name type="scientific">Bosea lupini</name>
    <dbReference type="NCBI Taxonomy" id="1036779"/>
    <lineage>
        <taxon>Bacteria</taxon>
        <taxon>Pseudomonadati</taxon>
        <taxon>Pseudomonadota</taxon>
        <taxon>Alphaproteobacteria</taxon>
        <taxon>Hyphomicrobiales</taxon>
        <taxon>Boseaceae</taxon>
        <taxon>Bosea</taxon>
    </lineage>
</organism>
<evidence type="ECO:0000256" key="1">
    <source>
        <dbReference type="ARBA" id="ARBA00022676"/>
    </source>
</evidence>
<dbReference type="AlphaFoldDB" id="A0A1H7ZDT6"/>
<protein>
    <recommendedName>
        <fullName evidence="6">Glycosidase</fullName>
    </recommendedName>
</protein>
<dbReference type="PANTHER" id="PTHR34106">
    <property type="entry name" value="GLYCOSIDASE"/>
    <property type="match status" value="1"/>
</dbReference>